<evidence type="ECO:0000313" key="1">
    <source>
        <dbReference type="EMBL" id="MDZ5760767.1"/>
    </source>
</evidence>
<dbReference type="AlphaFoldDB" id="A0AAW9KAJ4"/>
<dbReference type="Pfam" id="PF05119">
    <property type="entry name" value="Terminase_4"/>
    <property type="match status" value="1"/>
</dbReference>
<sequence>MPKETRNVRKQRLKNDLTAQLKRDGKLQSYWNDLVNDYLTFWEIKEKLKIDIERNGAMVIIKNGSQVFRKRNDAVVEMPKISKRMTDILEVLDIKSTIPDGDDEDDDY</sequence>
<gene>
    <name evidence="1" type="ORF">RAK27_19160</name>
</gene>
<dbReference type="EMBL" id="JAVBVO010000028">
    <property type="protein sequence ID" value="MDZ5760767.1"/>
    <property type="molecule type" value="Genomic_DNA"/>
</dbReference>
<organism evidence="1 2">
    <name type="scientific">Carnobacterium maltaromaticum</name>
    <name type="common">Carnobacterium piscicola</name>
    <dbReference type="NCBI Taxonomy" id="2751"/>
    <lineage>
        <taxon>Bacteria</taxon>
        <taxon>Bacillati</taxon>
        <taxon>Bacillota</taxon>
        <taxon>Bacilli</taxon>
        <taxon>Lactobacillales</taxon>
        <taxon>Carnobacteriaceae</taxon>
        <taxon>Carnobacterium</taxon>
    </lineage>
</organism>
<name>A0AAW9KAJ4_CARML</name>
<protein>
    <recommendedName>
        <fullName evidence="3">Terminase</fullName>
    </recommendedName>
</protein>
<dbReference type="Proteomes" id="UP001290462">
    <property type="component" value="Unassembled WGS sequence"/>
</dbReference>
<proteinExistence type="predicted"/>
<dbReference type="InterPro" id="IPR006448">
    <property type="entry name" value="Phage_term_ssu_P27"/>
</dbReference>
<dbReference type="RefSeq" id="WP_322809917.1">
    <property type="nucleotide sequence ID" value="NZ_JAVBVO010000028.1"/>
</dbReference>
<evidence type="ECO:0000313" key="2">
    <source>
        <dbReference type="Proteomes" id="UP001290462"/>
    </source>
</evidence>
<evidence type="ECO:0008006" key="3">
    <source>
        <dbReference type="Google" id="ProtNLM"/>
    </source>
</evidence>
<reference evidence="1" key="1">
    <citation type="submission" date="2023-08" db="EMBL/GenBank/DDBJ databases">
        <title>Genomic characterization of piscicolin 126 produced by Carnobacterium maltaromaticum CM22 strain isolated from salmon (Salmo salar).</title>
        <authorList>
            <person name="Gonzalez-Gragera E."/>
            <person name="Garcia-Lopez J.D."/>
            <person name="Teso-Perez C."/>
            <person name="Gimenez-Hernandez I."/>
            <person name="Peralta-Sanchez J.M."/>
            <person name="Valdivia E."/>
            <person name="Montalban-Lopez M."/>
            <person name="Martin-Platero A.M."/>
            <person name="Banos A."/>
            <person name="Martinez-Bueno M."/>
        </authorList>
    </citation>
    <scope>NUCLEOTIDE SEQUENCE</scope>
    <source>
        <strain evidence="1">CM22</strain>
    </source>
</reference>
<accession>A0AAW9KAJ4</accession>
<comment type="caution">
    <text evidence="1">The sequence shown here is derived from an EMBL/GenBank/DDBJ whole genome shotgun (WGS) entry which is preliminary data.</text>
</comment>